<dbReference type="Proteomes" id="UP000056252">
    <property type="component" value="Chromosome"/>
</dbReference>
<protein>
    <submittedName>
        <fullName evidence="1">Uncharacterized protein</fullName>
    </submittedName>
</protein>
<dbReference type="AlphaFoldDB" id="A0A0S2KJH5"/>
<sequence length="66" mass="7786">MADEKAFFVGQFTVFRKPRGSYFVMIKQLFSHSFFALSTYFTIFAPPNRNDSTIYMDDYHAENKNV</sequence>
<evidence type="ECO:0000313" key="1">
    <source>
        <dbReference type="EMBL" id="ALO48389.1"/>
    </source>
</evidence>
<gene>
    <name evidence="1" type="ORF">AS203_04255</name>
</gene>
<organism evidence="1 2">
    <name type="scientific">Hoylesella enoeca</name>
    <dbReference type="NCBI Taxonomy" id="76123"/>
    <lineage>
        <taxon>Bacteria</taxon>
        <taxon>Pseudomonadati</taxon>
        <taxon>Bacteroidota</taxon>
        <taxon>Bacteroidia</taxon>
        <taxon>Bacteroidales</taxon>
        <taxon>Prevotellaceae</taxon>
        <taxon>Hoylesella</taxon>
    </lineage>
</organism>
<evidence type="ECO:0000313" key="2">
    <source>
        <dbReference type="Proteomes" id="UP000056252"/>
    </source>
</evidence>
<dbReference type="EMBL" id="CP013195">
    <property type="protein sequence ID" value="ALO48389.1"/>
    <property type="molecule type" value="Genomic_DNA"/>
</dbReference>
<proteinExistence type="predicted"/>
<dbReference type="STRING" id="76123.AS203_04255"/>
<keyword evidence="2" id="KW-1185">Reference proteome</keyword>
<accession>A0A0S2KJH5</accession>
<reference evidence="2" key="1">
    <citation type="submission" date="2015-11" db="EMBL/GenBank/DDBJ databases">
        <authorList>
            <person name="Holder M.E."/>
            <person name="Ajami N.J."/>
            <person name="Petrosino J.F."/>
        </authorList>
    </citation>
    <scope>NUCLEOTIDE SEQUENCE [LARGE SCALE GENOMIC DNA]</scope>
    <source>
        <strain evidence="2">F0113</strain>
    </source>
</reference>
<dbReference type="KEGG" id="peo:AS203_04255"/>
<name>A0A0S2KJH5_9BACT</name>